<keyword evidence="19" id="KW-1185">Reference proteome</keyword>
<dbReference type="NCBIfam" id="TIGR00535">
    <property type="entry name" value="SAM_DCase"/>
    <property type="match status" value="1"/>
</dbReference>
<organism evidence="18 19">
    <name type="scientific">Candida albicans (strain WO-1)</name>
    <name type="common">Yeast</name>
    <dbReference type="NCBI Taxonomy" id="294748"/>
    <lineage>
        <taxon>Eukaryota</taxon>
        <taxon>Fungi</taxon>
        <taxon>Dikarya</taxon>
        <taxon>Ascomycota</taxon>
        <taxon>Saccharomycotina</taxon>
        <taxon>Pichiomycetes</taxon>
        <taxon>Debaryomycetaceae</taxon>
        <taxon>Candida/Lodderomyces clade</taxon>
        <taxon>Candida</taxon>
    </lineage>
</organism>
<dbReference type="InterPro" id="IPR001985">
    <property type="entry name" value="S-AdoMet_decarboxylase_euk"/>
</dbReference>
<feature type="active site" description="Schiff-base intermediate with substrate; via pyruvic acid" evidence="13">
    <location>
        <position position="81"/>
    </location>
</feature>
<evidence type="ECO:0000256" key="8">
    <source>
        <dbReference type="ARBA" id="ARBA00023145"/>
    </source>
</evidence>
<evidence type="ECO:0000313" key="19">
    <source>
        <dbReference type="Proteomes" id="UP000001429"/>
    </source>
</evidence>
<dbReference type="EMBL" id="CM000311">
    <property type="protein sequence ID" value="EEQ46120.1"/>
    <property type="molecule type" value="Genomic_DNA"/>
</dbReference>
<dbReference type="AlphaFoldDB" id="C4YQW7"/>
<dbReference type="GO" id="GO:0004014">
    <property type="term" value="F:adenosylmethionine decarboxylase activity"/>
    <property type="evidence" value="ECO:0007669"/>
    <property type="project" value="UniProtKB-EC"/>
</dbReference>
<keyword evidence="8 12" id="KW-0865">Zymogen</keyword>
<feature type="active site" description="Proton acceptor; for processing activity" evidence="13">
    <location>
        <position position="292"/>
    </location>
</feature>
<evidence type="ECO:0000256" key="13">
    <source>
        <dbReference type="PIRSR" id="PIRSR001355-1"/>
    </source>
</evidence>
<dbReference type="GO" id="GO:0005829">
    <property type="term" value="C:cytosol"/>
    <property type="evidence" value="ECO:0007669"/>
    <property type="project" value="TreeGrafter"/>
</dbReference>
<evidence type="ECO:0000256" key="17">
    <source>
        <dbReference type="PIRSR" id="PIRSR001355-5"/>
    </source>
</evidence>
<gene>
    <name evidence="18" type="ORF">CAWG_04464</name>
</gene>
<name>C4YQW7_CANAW</name>
<evidence type="ECO:0000256" key="4">
    <source>
        <dbReference type="ARBA" id="ARBA00022793"/>
    </source>
</evidence>
<keyword evidence="7 12" id="KW-0620">Polyamine biosynthesis</keyword>
<evidence type="ECO:0000256" key="14">
    <source>
        <dbReference type="PIRSR" id="PIRSR001355-2"/>
    </source>
</evidence>
<dbReference type="Pfam" id="PF01536">
    <property type="entry name" value="SAM_decarbox"/>
    <property type="match status" value="1"/>
</dbReference>
<dbReference type="PaxDb" id="5476-C4YQW7"/>
<keyword evidence="11 12" id="KW-0670">Pyruvate</keyword>
<feature type="binding site" evidence="14">
    <location>
        <position position="80"/>
    </location>
    <ligand>
        <name>substrate</name>
    </ligand>
</feature>
<evidence type="ECO:0000256" key="6">
    <source>
        <dbReference type="ARBA" id="ARBA00023066"/>
    </source>
</evidence>
<dbReference type="InterPro" id="IPR048283">
    <property type="entry name" value="AdoMetDC-like"/>
</dbReference>
<dbReference type="InterPro" id="IPR018166">
    <property type="entry name" value="S-AdoMet_deCO2ase_CS"/>
</dbReference>
<dbReference type="FunFam" id="3.60.90.10:FF:000011">
    <property type="entry name" value="S-adenosylmethionine decarboxylase proenzyme"/>
    <property type="match status" value="1"/>
</dbReference>
<protein>
    <recommendedName>
        <fullName evidence="12">S-adenosylmethionine decarboxylase proenzyme</fullName>
        <ecNumber evidence="12">4.1.1.50</ecNumber>
    </recommendedName>
</protein>
<dbReference type="VEuPathDB" id="FungiDB:CAWG_04464"/>
<feature type="binding site" evidence="14">
    <location>
        <position position="286"/>
    </location>
    <ligand>
        <name>substrate</name>
    </ligand>
</feature>
<keyword evidence="4 12" id="KW-0210">Decarboxylase</keyword>
<evidence type="ECO:0000256" key="11">
    <source>
        <dbReference type="ARBA" id="ARBA00023317"/>
    </source>
</evidence>
<comment type="cofactor">
    <cofactor evidence="12">
        <name>pyruvate</name>
        <dbReference type="ChEBI" id="CHEBI:15361"/>
    </cofactor>
    <text evidence="12">Binds 1 pyruvoyl group covalently per subunit.</text>
</comment>
<sequence length="384" mass="43999">MVAPALIYSNHELSTAIDSTHAFEGPEKLLEIWFYESKELSPINLRDIKFDTWIEILNLVHCEVLSKVSSNLCDAFLLSESSLFVFPHKIILKTCGTTTTLACLDLLFETVNKELLQNEGLKATFQSKNIYQIFYSRRSFMFPDRQIHVHGNWQEEVKLLNQYFNNGKSYIVGNNTNWHLYVGGNGKTKNPVASTTTTTTTTTPVVNDCTLEIIMTQLSLEASQQFYTTRKPGDTAIDSNHDLGHDLGQEILKQTGLNELFKFKKQPTMPRLSSFPVKEIHDGFAFTPCGFSSNSINESNYYTIHVTPEPGWSYASFETNMIGDYKAIVDKCINVFQPGQFMVTFLTNTDMEKFECCLDNYKVNHREELDVEDYKLYFVEFVRQ</sequence>
<feature type="site" description="Cleavage (non-hydrolytic); by autolysis" evidence="16">
    <location>
        <begin position="80"/>
        <end position="81"/>
    </location>
</feature>
<evidence type="ECO:0000256" key="1">
    <source>
        <dbReference type="ARBA" id="ARBA00004911"/>
    </source>
</evidence>
<dbReference type="UniPathway" id="UPA00331">
    <property type="reaction ID" value="UER00451"/>
</dbReference>
<evidence type="ECO:0000256" key="12">
    <source>
        <dbReference type="PIRNR" id="PIRNR001355"/>
    </source>
</evidence>
<evidence type="ECO:0000256" key="15">
    <source>
        <dbReference type="PIRSR" id="PIRSR001355-3"/>
    </source>
</evidence>
<comment type="pathway">
    <text evidence="1 12">Amine and polyamine biosynthesis; S-adenosylmethioninamine biosynthesis; S-adenosylmethioninamine from S-adenosyl-L-methionine: step 1/1.</text>
</comment>
<dbReference type="OrthoDB" id="1068353at2759"/>
<evidence type="ECO:0000256" key="5">
    <source>
        <dbReference type="ARBA" id="ARBA00022813"/>
    </source>
</evidence>
<dbReference type="EC" id="4.1.1.50" evidence="12"/>
<proteinExistence type="inferred from homology"/>
<feature type="binding site" evidence="14">
    <location>
        <position position="309"/>
    </location>
    <ligand>
        <name>substrate</name>
    </ligand>
</feature>
<dbReference type="PANTHER" id="PTHR11570:SF0">
    <property type="entry name" value="S-ADENOSYLMETHIONINE DECARBOXYLASE PROENZYME"/>
    <property type="match status" value="1"/>
</dbReference>
<dbReference type="Gene3D" id="3.60.90.10">
    <property type="entry name" value="S-adenosylmethionine decarboxylase"/>
    <property type="match status" value="1"/>
</dbReference>
<keyword evidence="6 12" id="KW-0745">Spermidine biosynthesis</keyword>
<reference evidence="18 19" key="1">
    <citation type="journal article" date="2009" name="Nature">
        <title>Evolution of pathogenicity and sexual reproduction in eight Candida genomes.</title>
        <authorList>
            <person name="Butler G."/>
            <person name="Rasmussen M.D."/>
            <person name="Lin M.F."/>
            <person name="Santos M.A."/>
            <person name="Sakthikumar S."/>
            <person name="Munro C.A."/>
            <person name="Rheinbay E."/>
            <person name="Grabherr M."/>
            <person name="Forche A."/>
            <person name="Reedy J.L."/>
            <person name="Agrafioti I."/>
            <person name="Arnaud M.B."/>
            <person name="Bates S."/>
            <person name="Brown A.J."/>
            <person name="Brunke S."/>
            <person name="Costanzo M.C."/>
            <person name="Fitzpatrick D.A."/>
            <person name="de Groot P.W."/>
            <person name="Harris D."/>
            <person name="Hoyer L.L."/>
            <person name="Hube B."/>
            <person name="Klis F.M."/>
            <person name="Kodira C."/>
            <person name="Lennard N."/>
            <person name="Logue M.E."/>
            <person name="Martin R."/>
            <person name="Neiman A.M."/>
            <person name="Nikolaou E."/>
            <person name="Quail M.A."/>
            <person name="Quinn J."/>
            <person name="Santos M.C."/>
            <person name="Schmitzberger F.F."/>
            <person name="Sherlock G."/>
            <person name="Shah P."/>
            <person name="Silverstein K.A."/>
            <person name="Skrzypek M.S."/>
            <person name="Soll D."/>
            <person name="Staggs R."/>
            <person name="Stansfield I."/>
            <person name="Stumpf M.P."/>
            <person name="Sudbery P.E."/>
            <person name="Srikantha T."/>
            <person name="Zeng Q."/>
            <person name="Berman J."/>
            <person name="Berriman M."/>
            <person name="Heitman J."/>
            <person name="Gow N.A."/>
            <person name="Lorenz M.C."/>
            <person name="Birren B.W."/>
            <person name="Kellis M."/>
            <person name="Cuomo C.A."/>
        </authorList>
    </citation>
    <scope>NUCLEOTIDE SEQUENCE [LARGE SCALE GENOMIC DNA]</scope>
    <source>
        <strain evidence="18 19">WO-1</strain>
    </source>
</reference>
<dbReference type="SUPFAM" id="SSF56276">
    <property type="entry name" value="S-adenosylmethionine decarboxylase"/>
    <property type="match status" value="1"/>
</dbReference>
<feature type="active site" description="Proton acceptor; for processing activity" evidence="13">
    <location>
        <position position="305"/>
    </location>
</feature>
<feature type="binding site" evidence="14">
    <location>
        <position position="23"/>
    </location>
    <ligand>
        <name>substrate</name>
    </ligand>
</feature>
<dbReference type="PANTHER" id="PTHR11570">
    <property type="entry name" value="S-ADENOSYLMETHIONINE DECARBOXYLASE"/>
    <property type="match status" value="1"/>
</dbReference>
<keyword evidence="5 16" id="KW-0068">Autocatalytic cleavage</keyword>
<dbReference type="HOGENOM" id="CLU_023050_0_0_1"/>
<comment type="catalytic activity">
    <reaction evidence="12">
        <text>S-adenosyl-L-methionine + H(+) = S-adenosyl 3-(methylsulfanyl)propylamine + CO2</text>
        <dbReference type="Rhea" id="RHEA:15981"/>
        <dbReference type="ChEBI" id="CHEBI:15378"/>
        <dbReference type="ChEBI" id="CHEBI:16526"/>
        <dbReference type="ChEBI" id="CHEBI:57443"/>
        <dbReference type="ChEBI" id="CHEBI:59789"/>
        <dbReference type="EC" id="4.1.1.50"/>
    </reaction>
</comment>
<evidence type="ECO:0000256" key="7">
    <source>
        <dbReference type="ARBA" id="ARBA00023115"/>
    </source>
</evidence>
<feature type="chain" id="PRO_5042322442" description="S-adenosylmethionine decarboxylase beta chain" evidence="17">
    <location>
        <begin position="1"/>
        <end position="80"/>
    </location>
</feature>
<comment type="similarity">
    <text evidence="2 12">Belongs to the eukaryotic AdoMetDC family.</text>
</comment>
<dbReference type="PROSITE" id="PS01336">
    <property type="entry name" value="ADOMETDC"/>
    <property type="match status" value="1"/>
</dbReference>
<keyword evidence="9 12" id="KW-0456">Lyase</keyword>
<dbReference type="GO" id="GO:0006597">
    <property type="term" value="P:spermine biosynthetic process"/>
    <property type="evidence" value="ECO:0007669"/>
    <property type="project" value="InterPro"/>
</dbReference>
<dbReference type="InterPro" id="IPR016067">
    <property type="entry name" value="S-AdoMet_deCO2ase_core"/>
</dbReference>
<dbReference type="GO" id="GO:0008295">
    <property type="term" value="P:spermidine biosynthetic process"/>
    <property type="evidence" value="ECO:0007669"/>
    <property type="project" value="UniProtKB-KW"/>
</dbReference>
<feature type="chain" id="PRO_5042322441" description="S-adenosylmethionine decarboxylase alpha chain" evidence="17">
    <location>
        <begin position="81"/>
        <end position="384"/>
    </location>
</feature>
<dbReference type="OMA" id="CYQRKNE"/>
<evidence type="ECO:0000256" key="10">
    <source>
        <dbReference type="ARBA" id="ARBA00023270"/>
    </source>
</evidence>
<accession>C4YQW7</accession>
<evidence type="ECO:0000256" key="3">
    <source>
        <dbReference type="ARBA" id="ARBA00022691"/>
    </source>
</evidence>
<feature type="active site" description="Proton donor; for catalytic activity" evidence="13">
    <location>
        <position position="95"/>
    </location>
</feature>
<dbReference type="PIRSF" id="PIRSF001355">
    <property type="entry name" value="S-AdenosylMet_decarboxylase"/>
    <property type="match status" value="1"/>
</dbReference>
<feature type="modified residue" description="Pyruvic acid (Ser); by autocatalysis" evidence="15">
    <location>
        <position position="81"/>
    </location>
</feature>
<keyword evidence="3 12" id="KW-0949">S-adenosyl-L-methionine</keyword>
<evidence type="ECO:0000256" key="2">
    <source>
        <dbReference type="ARBA" id="ARBA00008466"/>
    </source>
</evidence>
<evidence type="ECO:0000256" key="9">
    <source>
        <dbReference type="ARBA" id="ARBA00023239"/>
    </source>
</evidence>
<keyword evidence="10 12" id="KW-0704">Schiff base</keyword>
<dbReference type="Proteomes" id="UP000001429">
    <property type="component" value="Chromosome 5"/>
</dbReference>
<evidence type="ECO:0000313" key="18">
    <source>
        <dbReference type="EMBL" id="EEQ46120.1"/>
    </source>
</evidence>
<evidence type="ECO:0000256" key="16">
    <source>
        <dbReference type="PIRSR" id="PIRSR001355-4"/>
    </source>
</evidence>